<name>A0ABY6DEN1_9RHOB</name>
<keyword evidence="1" id="KW-0547">Nucleotide-binding</keyword>
<dbReference type="PROSITE" id="PS00786">
    <property type="entry name" value="5_NUCLEOTIDASE_2"/>
    <property type="match status" value="1"/>
</dbReference>
<dbReference type="PANTHER" id="PTHR11575:SF6">
    <property type="entry name" value="2',3'-CYCLIC-NUCLEOTIDE 2'-PHOSPHODIESTERASE_3'-NUCLEOTIDASE"/>
    <property type="match status" value="1"/>
</dbReference>
<dbReference type="InterPro" id="IPR036907">
    <property type="entry name" value="5'-Nucleotdase_C_sf"/>
</dbReference>
<keyword evidence="1" id="KW-0378">Hydrolase</keyword>
<keyword evidence="4" id="KW-1185">Reference proteome</keyword>
<evidence type="ECO:0000259" key="2">
    <source>
        <dbReference type="Pfam" id="PF02872"/>
    </source>
</evidence>
<accession>A0ABY6DEN1</accession>
<feature type="domain" description="5'-Nucleotidase C-terminal" evidence="2">
    <location>
        <begin position="344"/>
        <end position="471"/>
    </location>
</feature>
<dbReference type="PRINTS" id="PR01607">
    <property type="entry name" value="APYRASEFAMLY"/>
</dbReference>
<dbReference type="RefSeq" id="WP_263048796.1">
    <property type="nucleotide sequence ID" value="NZ_CP106738.1"/>
</dbReference>
<dbReference type="InterPro" id="IPR006179">
    <property type="entry name" value="5_nucleotidase/apyrase"/>
</dbReference>
<dbReference type="SUPFAM" id="SSF55816">
    <property type="entry name" value="5'-nucleotidase (syn. UDP-sugar hydrolase), C-terminal domain"/>
    <property type="match status" value="1"/>
</dbReference>
<comment type="similarity">
    <text evidence="1">Belongs to the 5'-nucleotidase family.</text>
</comment>
<gene>
    <name evidence="3" type="ORF">N7U68_08175</name>
</gene>
<sequence>MQGTPLSDITAQADSGWTGDHPMITAMNHLGYDAAGLGNHEFNFGLDWLTQTLSAARFPITCANVTIGPGPMGAPLLPPYLLLPRQIIDTQGQSHTLILGVIGLVPTQITVWDTCHLSGQATAQDMVQTARRLIPQMRHQGADLVLMLAHTGIESGPYRPGMENAALSLAAVPGVDALIAGHSHQVFPQTGGITQSGVDPDAGTFSGTPAVMAGFRGSHLGVLDLNLERQAGTWRIQNHHAEARPVAPASDRPAVTPDRSLGAAIDAAHNATLTLVARPAGHSAAPLHTFLALAECSAAVRVVTQAQRAALRCAMTGTAYETLPILSASAPFKTGGRGGPLHFTDIPAGPLSLRHIADLCGFPNTLCGLHLSGADLRDWLERAAICFRQIRPGGADQPLCDPDVPGHNFDLIDGLSYCIDLSVPPRYSMAGALANPGAHRIRDLLHAGQPVEDEAMFLLATNSYRAAGSGPYRSWPASVYVHQGRTIMRDLVADHLRSTGTTSPTTEPVWRFAPLPGTSVLLNTGPGVRHVPGALEQIQAEDLGQTPLGFARLRLGL</sequence>
<dbReference type="InterPro" id="IPR006146">
    <property type="entry name" value="5'-Nucleotdase_CS"/>
</dbReference>
<dbReference type="Proteomes" id="UP001064087">
    <property type="component" value="Chromosome"/>
</dbReference>
<reference evidence="3" key="1">
    <citation type="submission" date="2022-10" db="EMBL/GenBank/DDBJ databases">
        <title>Roseovarius pelagicus sp. nov., isolated from Arctic seawater.</title>
        <authorList>
            <person name="Hong Y.W."/>
            <person name="Hwang C.Y."/>
        </authorList>
    </citation>
    <scope>NUCLEOTIDE SEQUENCE</scope>
    <source>
        <strain evidence="3">HL-MP18</strain>
    </source>
</reference>
<proteinExistence type="inferred from homology"/>
<dbReference type="InterPro" id="IPR008334">
    <property type="entry name" value="5'-Nucleotdase_C"/>
</dbReference>
<evidence type="ECO:0000313" key="3">
    <source>
        <dbReference type="EMBL" id="UXX84601.1"/>
    </source>
</evidence>
<organism evidence="3 4">
    <name type="scientific">Roseovarius pelagicus</name>
    <dbReference type="NCBI Taxonomy" id="2980108"/>
    <lineage>
        <taxon>Bacteria</taxon>
        <taxon>Pseudomonadati</taxon>
        <taxon>Pseudomonadota</taxon>
        <taxon>Alphaproteobacteria</taxon>
        <taxon>Rhodobacterales</taxon>
        <taxon>Roseobacteraceae</taxon>
        <taxon>Roseovarius</taxon>
    </lineage>
</organism>
<evidence type="ECO:0000256" key="1">
    <source>
        <dbReference type="RuleBase" id="RU362119"/>
    </source>
</evidence>
<dbReference type="PANTHER" id="PTHR11575">
    <property type="entry name" value="5'-NUCLEOTIDASE-RELATED"/>
    <property type="match status" value="1"/>
</dbReference>
<protein>
    <submittedName>
        <fullName evidence="3">Bifunctional 2',3'-cyclic-nucleotide 2'-phosphodiesterase/3'-nucleotidase</fullName>
    </submittedName>
</protein>
<dbReference type="Pfam" id="PF02872">
    <property type="entry name" value="5_nucleotid_C"/>
    <property type="match status" value="1"/>
</dbReference>
<dbReference type="NCBIfam" id="NF006938">
    <property type="entry name" value="PRK09420.1"/>
    <property type="match status" value="1"/>
</dbReference>
<evidence type="ECO:0000313" key="4">
    <source>
        <dbReference type="Proteomes" id="UP001064087"/>
    </source>
</evidence>
<dbReference type="EMBL" id="CP106738">
    <property type="protein sequence ID" value="UXX84601.1"/>
    <property type="molecule type" value="Genomic_DNA"/>
</dbReference>
<dbReference type="InterPro" id="IPR029052">
    <property type="entry name" value="Metallo-depent_PP-like"/>
</dbReference>
<dbReference type="SUPFAM" id="SSF56300">
    <property type="entry name" value="Metallo-dependent phosphatases"/>
    <property type="match status" value="1"/>
</dbReference>
<dbReference type="Gene3D" id="3.90.780.10">
    <property type="entry name" value="5'-Nucleotidase, C-terminal domain"/>
    <property type="match status" value="1"/>
</dbReference>
<dbReference type="Gene3D" id="3.60.21.10">
    <property type="match status" value="1"/>
</dbReference>